<name>A0A6H1ZMN7_9ZZZZ</name>
<organism evidence="1">
    <name type="scientific">viral metagenome</name>
    <dbReference type="NCBI Taxonomy" id="1070528"/>
    <lineage>
        <taxon>unclassified sequences</taxon>
        <taxon>metagenomes</taxon>
        <taxon>organismal metagenomes</taxon>
    </lineage>
</organism>
<sequence length="144" mass="14593">MAYDRLLMLDDIGTKFTVKAAGTISGGDLVGWTSGTDVVGSGTSTYAWDDISVAITDTAGMAMGIALTTATSGNEVTIATQGTFILPCGSTAISSGGWAVYDAGYGNMVVPITGSAAGNLYRGIGRAWTASTALTGFTVVNVRF</sequence>
<protein>
    <submittedName>
        <fullName evidence="1">Uncharacterized protein</fullName>
    </submittedName>
</protein>
<accession>A0A6H1ZMN7</accession>
<dbReference type="AlphaFoldDB" id="A0A6H1ZMN7"/>
<evidence type="ECO:0000313" key="1">
    <source>
        <dbReference type="EMBL" id="QJA49193.1"/>
    </source>
</evidence>
<proteinExistence type="predicted"/>
<dbReference type="EMBL" id="MT144123">
    <property type="protein sequence ID" value="QJA49193.1"/>
    <property type="molecule type" value="Genomic_DNA"/>
</dbReference>
<dbReference type="EMBL" id="MT145037">
    <property type="protein sequence ID" value="QJI02859.1"/>
    <property type="molecule type" value="Genomic_DNA"/>
</dbReference>
<evidence type="ECO:0000313" key="2">
    <source>
        <dbReference type="EMBL" id="QJI02859.1"/>
    </source>
</evidence>
<dbReference type="InterPro" id="IPR011231">
    <property type="entry name" value="Phage_VT1-Sakai_H0018"/>
</dbReference>
<reference evidence="1" key="1">
    <citation type="submission" date="2020-03" db="EMBL/GenBank/DDBJ databases">
        <title>The deep terrestrial virosphere.</title>
        <authorList>
            <person name="Holmfeldt K."/>
            <person name="Nilsson E."/>
            <person name="Simone D."/>
            <person name="Lopez-Fernandez M."/>
            <person name="Wu X."/>
            <person name="de Brujin I."/>
            <person name="Lundin D."/>
            <person name="Andersson A."/>
            <person name="Bertilsson S."/>
            <person name="Dopson M."/>
        </authorList>
    </citation>
    <scope>NUCLEOTIDE SEQUENCE</scope>
    <source>
        <strain evidence="1">TM448A01254</strain>
        <strain evidence="2">TM448B03739</strain>
    </source>
</reference>
<gene>
    <name evidence="1" type="ORF">TM448A01254_0011</name>
    <name evidence="2" type="ORF">TM448B03739_0006</name>
</gene>
<dbReference type="Pfam" id="PF09956">
    <property type="entry name" value="Phage_cement_2"/>
    <property type="match status" value="1"/>
</dbReference>